<proteinExistence type="predicted"/>
<dbReference type="AlphaFoldDB" id="A0AAD8KIC3"/>
<dbReference type="PANTHER" id="PTHR37908:SF3">
    <property type="entry name" value="TRANSMEMBRANE PROTEIN"/>
    <property type="match status" value="1"/>
</dbReference>
<protein>
    <submittedName>
        <fullName evidence="3">Uncharacterized protein</fullName>
    </submittedName>
</protein>
<dbReference type="PANTHER" id="PTHR37908">
    <property type="entry name" value="TRANSMEMBRANE PROTEIN"/>
    <property type="match status" value="1"/>
</dbReference>
<dbReference type="EMBL" id="JAUHHV010000006">
    <property type="protein sequence ID" value="KAK1421941.1"/>
    <property type="molecule type" value="Genomic_DNA"/>
</dbReference>
<evidence type="ECO:0000313" key="3">
    <source>
        <dbReference type="EMBL" id="KAK1421941.1"/>
    </source>
</evidence>
<evidence type="ECO:0000313" key="4">
    <source>
        <dbReference type="Proteomes" id="UP001229421"/>
    </source>
</evidence>
<keyword evidence="4" id="KW-1185">Reference proteome</keyword>
<accession>A0AAD8KIC3</accession>
<dbReference type="Proteomes" id="UP001229421">
    <property type="component" value="Unassembled WGS sequence"/>
</dbReference>
<gene>
    <name evidence="3" type="ORF">QVD17_24714</name>
</gene>
<keyword evidence="2" id="KW-0732">Signal</keyword>
<feature type="region of interest" description="Disordered" evidence="1">
    <location>
        <begin position="61"/>
        <end position="91"/>
    </location>
</feature>
<feature type="signal peptide" evidence="2">
    <location>
        <begin position="1"/>
        <end position="26"/>
    </location>
</feature>
<organism evidence="3 4">
    <name type="scientific">Tagetes erecta</name>
    <name type="common">African marigold</name>
    <dbReference type="NCBI Taxonomy" id="13708"/>
    <lineage>
        <taxon>Eukaryota</taxon>
        <taxon>Viridiplantae</taxon>
        <taxon>Streptophyta</taxon>
        <taxon>Embryophyta</taxon>
        <taxon>Tracheophyta</taxon>
        <taxon>Spermatophyta</taxon>
        <taxon>Magnoliopsida</taxon>
        <taxon>eudicotyledons</taxon>
        <taxon>Gunneridae</taxon>
        <taxon>Pentapetalae</taxon>
        <taxon>asterids</taxon>
        <taxon>campanulids</taxon>
        <taxon>Asterales</taxon>
        <taxon>Asteraceae</taxon>
        <taxon>Asteroideae</taxon>
        <taxon>Heliantheae alliance</taxon>
        <taxon>Tageteae</taxon>
        <taxon>Tagetes</taxon>
    </lineage>
</organism>
<evidence type="ECO:0000256" key="2">
    <source>
        <dbReference type="SAM" id="SignalP"/>
    </source>
</evidence>
<sequence length="91" mass="9785">MSSSSSHKSLAILAPLFFLLLSTGFGRKMTPSSTTHDGYAYASPPLIEEMGGRSREMIELDYDDAGPNTNKRSGLNLPVPHPDPEAPSPQP</sequence>
<name>A0AAD8KIC3_TARER</name>
<comment type="caution">
    <text evidence="3">The sequence shown here is derived from an EMBL/GenBank/DDBJ whole genome shotgun (WGS) entry which is preliminary data.</text>
</comment>
<reference evidence="3" key="1">
    <citation type="journal article" date="2023" name="bioRxiv">
        <title>Improved chromosome-level genome assembly for marigold (Tagetes erecta).</title>
        <authorList>
            <person name="Jiang F."/>
            <person name="Yuan L."/>
            <person name="Wang S."/>
            <person name="Wang H."/>
            <person name="Xu D."/>
            <person name="Wang A."/>
            <person name="Fan W."/>
        </authorList>
    </citation>
    <scope>NUCLEOTIDE SEQUENCE</scope>
    <source>
        <strain evidence="3">WSJ</strain>
        <tissue evidence="3">Leaf</tissue>
    </source>
</reference>
<evidence type="ECO:0000256" key="1">
    <source>
        <dbReference type="SAM" id="MobiDB-lite"/>
    </source>
</evidence>
<feature type="compositionally biased region" description="Pro residues" evidence="1">
    <location>
        <begin position="79"/>
        <end position="91"/>
    </location>
</feature>
<feature type="chain" id="PRO_5042091970" evidence="2">
    <location>
        <begin position="27"/>
        <end position="91"/>
    </location>
</feature>